<gene>
    <name evidence="2" type="ORF">KPL78_14245</name>
</gene>
<dbReference type="InterPro" id="IPR010870">
    <property type="entry name" value="Porin_O/P"/>
</dbReference>
<evidence type="ECO:0000313" key="3">
    <source>
        <dbReference type="Proteomes" id="UP001196565"/>
    </source>
</evidence>
<dbReference type="Gene3D" id="2.40.160.10">
    <property type="entry name" value="Porin"/>
    <property type="match status" value="1"/>
</dbReference>
<dbReference type="RefSeq" id="WP_219763608.1">
    <property type="nucleotide sequence ID" value="NZ_JAHYBZ010000004.1"/>
</dbReference>
<reference evidence="2 3" key="1">
    <citation type="submission" date="2021-07" db="EMBL/GenBank/DDBJ databases">
        <authorList>
            <person name="So Y."/>
        </authorList>
    </citation>
    <scope>NUCLEOTIDE SEQUENCE [LARGE SCALE GENOMIC DNA]</scope>
    <source>
        <strain evidence="2 3">HJA6</strain>
    </source>
</reference>
<evidence type="ECO:0000313" key="2">
    <source>
        <dbReference type="EMBL" id="MBW6399022.1"/>
    </source>
</evidence>
<organism evidence="2 3">
    <name type="scientific">Roseomonas alba</name>
    <dbReference type="NCBI Taxonomy" id="2846776"/>
    <lineage>
        <taxon>Bacteria</taxon>
        <taxon>Pseudomonadati</taxon>
        <taxon>Pseudomonadota</taxon>
        <taxon>Alphaproteobacteria</taxon>
        <taxon>Acetobacterales</taxon>
        <taxon>Roseomonadaceae</taxon>
        <taxon>Roseomonas</taxon>
    </lineage>
</organism>
<feature type="chain" id="PRO_5047488235" evidence="1">
    <location>
        <begin position="19"/>
        <end position="410"/>
    </location>
</feature>
<keyword evidence="1" id="KW-0732">Signal</keyword>
<accession>A0ABS7A9R3</accession>
<dbReference type="Proteomes" id="UP001196565">
    <property type="component" value="Unassembled WGS sequence"/>
</dbReference>
<sequence length="410" mass="44953">MRLAALALLCLLPATARSQEVPPTVSMQGWRPTLTLGGGDVVLQPSLRFDLDGGTFWDQPQNDGQPRRFDGGFNVRRARLGVQGTVLRDFTYNVTWQFEPDPGKQFDWASVYLMDGWIAYSGLPWVTFRVGAFTPLNTLDYSGSSFETLFMERASIINIAASIATGDSRYGAGAELHSDRLFGAFYATDGVSTTRDDGNQRGLAGRVAALAVDTEEVKLLVGGSASYQFQPGTSGNATIRLRDYPQLRLSPLQLLNTGSMPADAASAIGPELSGTVGKLLFQGEYQRIQVDRTNGTNPIFQGYYLSLAYPLIGQARRYDSHRAVWTRPHFAELDPAQGHWGYLELATRYSSANLFDGAVRGGHQTIWGTALNWYPFRALRASVEYQVGQITLDGPNRGFQSIGVRLSVAL</sequence>
<dbReference type="InterPro" id="IPR023614">
    <property type="entry name" value="Porin_dom_sf"/>
</dbReference>
<dbReference type="EMBL" id="JAHYBZ010000004">
    <property type="protein sequence ID" value="MBW6399022.1"/>
    <property type="molecule type" value="Genomic_DNA"/>
</dbReference>
<comment type="caution">
    <text evidence="2">The sequence shown here is derived from an EMBL/GenBank/DDBJ whole genome shotgun (WGS) entry which is preliminary data.</text>
</comment>
<proteinExistence type="predicted"/>
<dbReference type="SUPFAM" id="SSF56935">
    <property type="entry name" value="Porins"/>
    <property type="match status" value="1"/>
</dbReference>
<protein>
    <submittedName>
        <fullName evidence="2">OprO/OprP family phosphate-selective porin</fullName>
    </submittedName>
</protein>
<name>A0ABS7A9R3_9PROT</name>
<dbReference type="Pfam" id="PF07396">
    <property type="entry name" value="Porin_O_P"/>
    <property type="match status" value="1"/>
</dbReference>
<feature type="signal peptide" evidence="1">
    <location>
        <begin position="1"/>
        <end position="18"/>
    </location>
</feature>
<keyword evidence="3" id="KW-1185">Reference proteome</keyword>
<evidence type="ECO:0000256" key="1">
    <source>
        <dbReference type="SAM" id="SignalP"/>
    </source>
</evidence>